<feature type="non-terminal residue" evidence="2">
    <location>
        <position position="201"/>
    </location>
</feature>
<proteinExistence type="predicted"/>
<dbReference type="Gene3D" id="6.10.250.3180">
    <property type="match status" value="1"/>
</dbReference>
<feature type="region of interest" description="Disordered" evidence="1">
    <location>
        <begin position="113"/>
        <end position="201"/>
    </location>
</feature>
<name>A0A6A6GZ98_VIRVR</name>
<dbReference type="GO" id="GO:0006368">
    <property type="term" value="P:transcription elongation by RNA polymerase II"/>
    <property type="evidence" value="ECO:0007669"/>
    <property type="project" value="InterPro"/>
</dbReference>
<evidence type="ECO:0008006" key="4">
    <source>
        <dbReference type="Google" id="ProtNLM"/>
    </source>
</evidence>
<feature type="compositionally biased region" description="Basic and acidic residues" evidence="1">
    <location>
        <begin position="133"/>
        <end position="147"/>
    </location>
</feature>
<feature type="compositionally biased region" description="Basic and acidic residues" evidence="1">
    <location>
        <begin position="163"/>
        <end position="172"/>
    </location>
</feature>
<dbReference type="InterPro" id="IPR010684">
    <property type="entry name" value="RNA_pol_II_trans_fac_SIII_A"/>
</dbReference>
<reference evidence="2" key="1">
    <citation type="journal article" date="2020" name="Stud. Mycol.">
        <title>101 Dothideomycetes genomes: a test case for predicting lifestyles and emergence of pathogens.</title>
        <authorList>
            <person name="Haridas S."/>
            <person name="Albert R."/>
            <person name="Binder M."/>
            <person name="Bloem J."/>
            <person name="Labutti K."/>
            <person name="Salamov A."/>
            <person name="Andreopoulos B."/>
            <person name="Baker S."/>
            <person name="Barry K."/>
            <person name="Bills G."/>
            <person name="Bluhm B."/>
            <person name="Cannon C."/>
            <person name="Castanera R."/>
            <person name="Culley D."/>
            <person name="Daum C."/>
            <person name="Ezra D."/>
            <person name="Gonzalez J."/>
            <person name="Henrissat B."/>
            <person name="Kuo A."/>
            <person name="Liang C."/>
            <person name="Lipzen A."/>
            <person name="Lutzoni F."/>
            <person name="Magnuson J."/>
            <person name="Mondo S."/>
            <person name="Nolan M."/>
            <person name="Ohm R."/>
            <person name="Pangilinan J."/>
            <person name="Park H.-J."/>
            <person name="Ramirez L."/>
            <person name="Alfaro M."/>
            <person name="Sun H."/>
            <person name="Tritt A."/>
            <person name="Yoshinaga Y."/>
            <person name="Zwiers L.-H."/>
            <person name="Turgeon B."/>
            <person name="Goodwin S."/>
            <person name="Spatafora J."/>
            <person name="Crous P."/>
            <person name="Grigoriev I."/>
        </authorList>
    </citation>
    <scope>NUCLEOTIDE SEQUENCE</scope>
    <source>
        <strain evidence="2">Tuck. ex Michener</strain>
    </source>
</reference>
<evidence type="ECO:0000313" key="3">
    <source>
        <dbReference type="Proteomes" id="UP000800092"/>
    </source>
</evidence>
<dbReference type="Pfam" id="PF06881">
    <property type="entry name" value="Elongin_A"/>
    <property type="match status" value="1"/>
</dbReference>
<sequence length="201" mass="22824">MPASSLLDMSRRLCVKNISHLDDVGDTPYPLIRPILLKLENPDQLRNIEKNSPQIRTHTGEVWFHLIKSDIPGWEKRTRDFKEPTNWRKVYYKLQDDVAEERKESEKKLQEALTKHRDAKEESKSTFIPKALDPGKTDGRVTGKKGETGGWLRGPAPKPKMSALEKMKKKGGDSASGRMTTPTHLLANRSSRVTQVPKGML</sequence>
<dbReference type="AlphaFoldDB" id="A0A6A6GZ98"/>
<keyword evidence="3" id="KW-1185">Reference proteome</keyword>
<evidence type="ECO:0000313" key="2">
    <source>
        <dbReference type="EMBL" id="KAF2230921.1"/>
    </source>
</evidence>
<dbReference type="Proteomes" id="UP000800092">
    <property type="component" value="Unassembled WGS sequence"/>
</dbReference>
<feature type="compositionally biased region" description="Polar residues" evidence="1">
    <location>
        <begin position="177"/>
        <end position="194"/>
    </location>
</feature>
<feature type="compositionally biased region" description="Basic and acidic residues" evidence="1">
    <location>
        <begin position="113"/>
        <end position="124"/>
    </location>
</feature>
<protein>
    <recommendedName>
        <fullName evidence="4">Elongin-A</fullName>
    </recommendedName>
</protein>
<dbReference type="EMBL" id="ML991834">
    <property type="protein sequence ID" value="KAF2230921.1"/>
    <property type="molecule type" value="Genomic_DNA"/>
</dbReference>
<organism evidence="2 3">
    <name type="scientific">Viridothelium virens</name>
    <name type="common">Speckled blister lichen</name>
    <name type="synonym">Trypethelium virens</name>
    <dbReference type="NCBI Taxonomy" id="1048519"/>
    <lineage>
        <taxon>Eukaryota</taxon>
        <taxon>Fungi</taxon>
        <taxon>Dikarya</taxon>
        <taxon>Ascomycota</taxon>
        <taxon>Pezizomycotina</taxon>
        <taxon>Dothideomycetes</taxon>
        <taxon>Dothideomycetes incertae sedis</taxon>
        <taxon>Trypetheliales</taxon>
        <taxon>Trypetheliaceae</taxon>
        <taxon>Viridothelium</taxon>
    </lineage>
</organism>
<dbReference type="PANTHER" id="PTHR15141">
    <property type="entry name" value="TRANSCRIPTION ELONGATION FACTOR B POLYPEPTIDE 3"/>
    <property type="match status" value="1"/>
</dbReference>
<evidence type="ECO:0000256" key="1">
    <source>
        <dbReference type="SAM" id="MobiDB-lite"/>
    </source>
</evidence>
<dbReference type="OrthoDB" id="21513at2759"/>
<accession>A0A6A6GZ98</accession>
<dbReference type="PANTHER" id="PTHR15141:SF76">
    <property type="entry name" value="TRANSCRIPTION ELONGATION FACTOR B POLYPEPTIDE 3"/>
    <property type="match status" value="1"/>
</dbReference>
<dbReference type="InterPro" id="IPR051870">
    <property type="entry name" value="Elongin-A_domain"/>
</dbReference>
<gene>
    <name evidence="2" type="ORF">EV356DRAFT_431056</name>
</gene>
<dbReference type="GO" id="GO:0070449">
    <property type="term" value="C:elongin complex"/>
    <property type="evidence" value="ECO:0007669"/>
    <property type="project" value="InterPro"/>
</dbReference>